<dbReference type="FunFam" id="3.30.160.60:FF:000103">
    <property type="entry name" value="FEZ family zinc finger 1"/>
    <property type="match status" value="1"/>
</dbReference>
<dbReference type="Pfam" id="PF00096">
    <property type="entry name" value="zf-C2H2"/>
    <property type="match status" value="3"/>
</dbReference>
<dbReference type="GO" id="GO:0004753">
    <property type="term" value="F:saccharopine dehydrogenase activity"/>
    <property type="evidence" value="ECO:0007669"/>
    <property type="project" value="TreeGrafter"/>
</dbReference>
<evidence type="ECO:0000256" key="2">
    <source>
        <dbReference type="ARBA" id="ARBA00004720"/>
    </source>
</evidence>
<proteinExistence type="inferred from homology"/>
<dbReference type="InterPro" id="IPR005097">
    <property type="entry name" value="Sacchrp_dh_NADP-bd"/>
</dbReference>
<gene>
    <name evidence="10" type="ORF">P4O66_015696</name>
</gene>
<keyword evidence="11" id="KW-1185">Reference proteome</keyword>
<comment type="caution">
    <text evidence="10">The sequence shown here is derived from an EMBL/GenBank/DDBJ whole genome shotgun (WGS) entry which is preliminary data.</text>
</comment>
<evidence type="ECO:0000256" key="5">
    <source>
        <dbReference type="ARBA" id="ARBA00023002"/>
    </source>
</evidence>
<keyword evidence="6" id="KW-0511">Multifunctional enzyme</keyword>
<dbReference type="PANTHER" id="PTHR11133">
    <property type="entry name" value="SACCHAROPINE DEHYDROGENASE"/>
    <property type="match status" value="1"/>
</dbReference>
<dbReference type="SMART" id="SM01003">
    <property type="entry name" value="AlaDh_PNT_N"/>
    <property type="match status" value="1"/>
</dbReference>
<dbReference type="Proteomes" id="UP001239994">
    <property type="component" value="Unassembled WGS sequence"/>
</dbReference>
<keyword evidence="8" id="KW-0479">Metal-binding</keyword>
<dbReference type="Gene3D" id="3.30.160.60">
    <property type="entry name" value="Classic Zinc Finger"/>
    <property type="match status" value="3"/>
</dbReference>
<dbReference type="Gene3D" id="3.30.360.10">
    <property type="entry name" value="Dihydrodipicolinate Reductase, domain 2"/>
    <property type="match status" value="1"/>
</dbReference>
<comment type="similarity">
    <text evidence="7">In the C-terminal section; belongs to the saccharopine dehydrogenase family.</text>
</comment>
<dbReference type="SMART" id="SM01002">
    <property type="entry name" value="AlaDh_PNT_C"/>
    <property type="match status" value="1"/>
</dbReference>
<dbReference type="SMART" id="SM00355">
    <property type="entry name" value="ZnF_C2H2"/>
    <property type="match status" value="3"/>
</dbReference>
<keyword evidence="8" id="KW-0862">Zinc</keyword>
<feature type="domain" description="C2H2-type" evidence="9">
    <location>
        <begin position="254"/>
        <end position="281"/>
    </location>
</feature>
<dbReference type="Gene3D" id="3.40.50.720">
    <property type="entry name" value="NAD(P)-binding Rossmann-like Domain"/>
    <property type="match status" value="3"/>
</dbReference>
<dbReference type="PANTHER" id="PTHR11133:SF22">
    <property type="entry name" value="ALPHA-AMINOADIPIC SEMIALDEHYDE SYNTHASE, MITOCHONDRIAL"/>
    <property type="match status" value="1"/>
</dbReference>
<dbReference type="Gene3D" id="1.10.1870.10">
    <property type="entry name" value="Domain 3, Saccharopine reductase"/>
    <property type="match status" value="1"/>
</dbReference>
<feature type="domain" description="C2H2-type" evidence="9">
    <location>
        <begin position="310"/>
        <end position="337"/>
    </location>
</feature>
<accession>A0AAD8YZE9</accession>
<dbReference type="InterPro" id="IPR007698">
    <property type="entry name" value="AlaDH/PNT_NAD(H)-bd"/>
</dbReference>
<evidence type="ECO:0000256" key="7">
    <source>
        <dbReference type="ARBA" id="ARBA00025744"/>
    </source>
</evidence>
<dbReference type="FunFam" id="3.30.160.60:FF:000251">
    <property type="entry name" value="FEZ family zinc finger 2"/>
    <property type="match status" value="1"/>
</dbReference>
<organism evidence="10 11">
    <name type="scientific">Electrophorus voltai</name>
    <dbReference type="NCBI Taxonomy" id="2609070"/>
    <lineage>
        <taxon>Eukaryota</taxon>
        <taxon>Metazoa</taxon>
        <taxon>Chordata</taxon>
        <taxon>Craniata</taxon>
        <taxon>Vertebrata</taxon>
        <taxon>Euteleostomi</taxon>
        <taxon>Actinopterygii</taxon>
        <taxon>Neopterygii</taxon>
        <taxon>Teleostei</taxon>
        <taxon>Ostariophysi</taxon>
        <taxon>Gymnotiformes</taxon>
        <taxon>Gymnotoidei</taxon>
        <taxon>Gymnotidae</taxon>
        <taxon>Electrophorus</taxon>
    </lineage>
</organism>
<dbReference type="CDD" id="cd12189">
    <property type="entry name" value="LKR_SDH_like"/>
    <property type="match status" value="1"/>
</dbReference>
<reference evidence="10" key="1">
    <citation type="submission" date="2023-03" db="EMBL/GenBank/DDBJ databases">
        <title>Electrophorus voltai genome.</title>
        <authorList>
            <person name="Bian C."/>
        </authorList>
    </citation>
    <scope>NUCLEOTIDE SEQUENCE</scope>
    <source>
        <strain evidence="10">CB-2022</strain>
        <tissue evidence="10">Muscle</tissue>
    </source>
</reference>
<comment type="pathway">
    <text evidence="1">Amino-acid degradation; L-lysine degradation via saccharopine pathway; glutaryl-CoA from L-lysine: step 1/6.</text>
</comment>
<protein>
    <recommendedName>
        <fullName evidence="9">C2H2-type domain-containing protein</fullName>
    </recommendedName>
</protein>
<dbReference type="SUPFAM" id="SSF57667">
    <property type="entry name" value="beta-beta-alpha zinc fingers"/>
    <property type="match status" value="2"/>
</dbReference>
<evidence type="ECO:0000256" key="8">
    <source>
        <dbReference type="PROSITE-ProRule" id="PRU00042"/>
    </source>
</evidence>
<dbReference type="SUPFAM" id="SSF52283">
    <property type="entry name" value="Formate/glycerate dehydrogenase catalytic domain-like"/>
    <property type="match status" value="1"/>
</dbReference>
<dbReference type="GO" id="GO:0005737">
    <property type="term" value="C:cytoplasm"/>
    <property type="evidence" value="ECO:0007669"/>
    <property type="project" value="TreeGrafter"/>
</dbReference>
<comment type="similarity">
    <text evidence="3">In the N-terminal section; belongs to the AlaDH/PNT family.</text>
</comment>
<dbReference type="InterPro" id="IPR051168">
    <property type="entry name" value="AASS"/>
</dbReference>
<keyword evidence="4" id="KW-0521">NADP</keyword>
<sequence>MDSALYHSAGIFGTPSASGSLTAGESMIASTKPLAFSIERIMARTPEPKSIPFPNLFHAPVGKADPKQALRVSPPLHCVIPLMPLSYEPGHKLHMSGGTEANHSEAFSCNASKLVSIGANYKNEHQDTAPTIGQYKLFRPRVVNQSSFHAMGAVCYLNCGESACPPPPGLVNLHPMASYFLNTPLQSRQKTFLSEKSKPGHAMDSYSSGLSFKELSQTQLHHYMKESAQILSEKLFKSSSKLNSGSSQAKPKVFTCEVCGKVFNAHYNLTRHMPVHTGARPFVCKVCGKGFRQASTLCRHKIIHTQEKPHKCNQCGKAFNRSSTLNTHARIHAGYKPFVCEFCGKGFHQKAVTLFPKAMLQFVRNQARGLRGWLCRQQRSHHHRAVLAIRREDVNVWERRAPLGPRHVKEINAAGHKVLVQPSNRRAIHDRFYEKAGAIIQEDISEASLIIGVKRPPEEKVIPCKTYAFFSHTIKAQEANMGLLDDILKKEVRLIDYEKMVDDNGFRIVAFGQWAGVAGMINILHGLGLRFLALGHHTPFMHIGMAHNYRNVSQAIQAVRDCGYEISLGLMPKSIGPLTFVFTGTGNVSKGAQDIFNELPCEYVEPHELKEVSESGDLSKVYGTVISRHHHLVRKSDGLYDPLEYEHHPERYTSHFRSSVAPYTTCLINGIYWEPHTPRLLKRLDAQKLMRSSNPSVSATEGWPALPHKLLAICDISADTGGSIEFMTECTTIEKPFCMYDANQHIDHDSVEGNGILMCSIDNLPAQLPIEATDYFGDRLLPYIWEMLTSDATRPLDEEGFSPQVRDAVITSSGKLTPKFEYIEKLRERRESEQILQKGGMKRVLLLGSGYVSGPVVEYLTRDAHTQVTVASVLLRQAEELAVKYPNTIPVMLDVTSQKGHLDMLPYSLHPLVAKHCINKKVNLVTASYVSPEMEELRDSTEEAGITILNEIGLDPGIDHMLAMECIDQAKADGCTVEDEMTKAVFLCGFLTHSKVELYSSFCGGLPAPECSDNPLRYKISWNPYGVFLNTISPAMYLKDNQVISIPHGGSLMEAAVPMDFLPGFNLEGYPNRDSTKYAEIYDIESAHTVIRGTLRFKGFSSAMSGFVKLGLINTDPCPMLEQAGSPVSWKQLLCKQIGLSSSVSDDSFQEAVFNQIGRDEFRMQTLKWFGMLSEEPMPHADTILAALAKHMETKLSFDKGERDMIILRNDVGIRHPTGELETKHISLVVYGDRNGFSAMAKTVGYPAAIAARMLLNGELNTKGLVLPMTKNIYGPVLRRLQEEGLQFITKSTITE</sequence>
<dbReference type="SUPFAM" id="SSF55347">
    <property type="entry name" value="Glyceraldehyde-3-phosphate dehydrogenase-like, C-terminal domain"/>
    <property type="match status" value="1"/>
</dbReference>
<dbReference type="GO" id="GO:0019878">
    <property type="term" value="P:lysine biosynthetic process via aminoadipic acid"/>
    <property type="evidence" value="ECO:0007669"/>
    <property type="project" value="TreeGrafter"/>
</dbReference>
<dbReference type="InterPro" id="IPR036291">
    <property type="entry name" value="NAD(P)-bd_dom_sf"/>
</dbReference>
<dbReference type="Pfam" id="PF05222">
    <property type="entry name" value="AlaDh_PNT_N"/>
    <property type="match status" value="1"/>
</dbReference>
<dbReference type="FunFam" id="3.30.160.60:FF:000164">
    <property type="entry name" value="Fez family zinc finger protein 2"/>
    <property type="match status" value="1"/>
</dbReference>
<dbReference type="EMBL" id="JAROKS010000022">
    <property type="protein sequence ID" value="KAK1789817.1"/>
    <property type="molecule type" value="Genomic_DNA"/>
</dbReference>
<evidence type="ECO:0000256" key="3">
    <source>
        <dbReference type="ARBA" id="ARBA00005624"/>
    </source>
</evidence>
<dbReference type="InterPro" id="IPR013087">
    <property type="entry name" value="Znf_C2H2_type"/>
</dbReference>
<evidence type="ECO:0000256" key="4">
    <source>
        <dbReference type="ARBA" id="ARBA00022857"/>
    </source>
</evidence>
<dbReference type="PROSITE" id="PS00028">
    <property type="entry name" value="ZINC_FINGER_C2H2_1"/>
    <property type="match status" value="3"/>
</dbReference>
<evidence type="ECO:0000256" key="1">
    <source>
        <dbReference type="ARBA" id="ARBA00004682"/>
    </source>
</evidence>
<dbReference type="InterPro" id="IPR032095">
    <property type="entry name" value="Sacchrp_dh-like_C"/>
</dbReference>
<evidence type="ECO:0000256" key="6">
    <source>
        <dbReference type="ARBA" id="ARBA00023268"/>
    </source>
</evidence>
<dbReference type="FunFam" id="3.40.50.720:FF:000087">
    <property type="entry name" value="alpha-aminoadipic semialdehyde synthase, mitochondrial"/>
    <property type="match status" value="1"/>
</dbReference>
<dbReference type="SUPFAM" id="SSF51735">
    <property type="entry name" value="NAD(P)-binding Rossmann-fold domains"/>
    <property type="match status" value="1"/>
</dbReference>
<feature type="domain" description="C2H2-type" evidence="9">
    <location>
        <begin position="282"/>
        <end position="309"/>
    </location>
</feature>
<evidence type="ECO:0000259" key="9">
    <source>
        <dbReference type="PROSITE" id="PS50157"/>
    </source>
</evidence>
<name>A0AAD8YZE9_9TELE</name>
<dbReference type="FunFam" id="1.10.1870.10:FF:000001">
    <property type="entry name" value="Alpha-aminoadipic semialdehyde synthase, mitochondrial"/>
    <property type="match status" value="1"/>
</dbReference>
<dbReference type="PROSITE" id="PS50157">
    <property type="entry name" value="ZINC_FINGER_C2H2_2"/>
    <property type="match status" value="3"/>
</dbReference>
<dbReference type="InterPro" id="IPR036236">
    <property type="entry name" value="Znf_C2H2_sf"/>
</dbReference>
<evidence type="ECO:0000313" key="11">
    <source>
        <dbReference type="Proteomes" id="UP001239994"/>
    </source>
</evidence>
<keyword evidence="5" id="KW-0560">Oxidoreductase</keyword>
<keyword evidence="8" id="KW-0863">Zinc-finger</keyword>
<dbReference type="Pfam" id="PF03435">
    <property type="entry name" value="Sacchrp_dh_NADP"/>
    <property type="match status" value="1"/>
</dbReference>
<dbReference type="InterPro" id="IPR007886">
    <property type="entry name" value="AlaDH/PNT_N"/>
</dbReference>
<dbReference type="GO" id="GO:0008270">
    <property type="term" value="F:zinc ion binding"/>
    <property type="evidence" value="ECO:0007669"/>
    <property type="project" value="UniProtKB-KW"/>
</dbReference>
<dbReference type="Pfam" id="PF16653">
    <property type="entry name" value="Sacchrp_dh_C"/>
    <property type="match status" value="1"/>
</dbReference>
<dbReference type="FunFam" id="3.40.50.720:FF:000072">
    <property type="entry name" value="Saccharopine dehydrogenase [NADP(+), L-glutamate-forming]"/>
    <property type="match status" value="1"/>
</dbReference>
<comment type="pathway">
    <text evidence="2">Amino-acid degradation; L-lysine degradation via saccharopine pathway; glutaryl-CoA from L-lysine: step 2/6.</text>
</comment>
<evidence type="ECO:0000313" key="10">
    <source>
        <dbReference type="EMBL" id="KAK1789817.1"/>
    </source>
</evidence>